<dbReference type="STRING" id="1193181.BN10_1190003"/>
<dbReference type="Pfam" id="PF14258">
    <property type="entry name" value="DUF4350"/>
    <property type="match status" value="1"/>
</dbReference>
<dbReference type="EMBL" id="CAIZ01000023">
    <property type="protein sequence ID" value="CCH68796.1"/>
    <property type="molecule type" value="Genomic_DNA"/>
</dbReference>
<dbReference type="Proteomes" id="UP000013167">
    <property type="component" value="Unassembled WGS sequence"/>
</dbReference>
<feature type="domain" description="DUF4350" evidence="2">
    <location>
        <begin position="47"/>
        <end position="230"/>
    </location>
</feature>
<evidence type="ECO:0000313" key="3">
    <source>
        <dbReference type="EMBL" id="CCH68796.1"/>
    </source>
</evidence>
<comment type="caution">
    <text evidence="3">The sequence shown here is derived from an EMBL/GenBank/DDBJ whole genome shotgun (WGS) entry which is preliminary data.</text>
</comment>
<proteinExistence type="predicted"/>
<accession>N0DZH0</accession>
<evidence type="ECO:0000259" key="2">
    <source>
        <dbReference type="Pfam" id="PF14258"/>
    </source>
</evidence>
<sequence length="392" mass="40358">MTATARAKARSGRNVLLWCASIVGISIVLAVLAPRNTDNYLDPAGHGPNGVAALVEVLRDHGVQVELVDTVAGLSAALAGSAGPAQTTVAIGDSRLLTARGAEAVTRAINGAGRLVLLDGAPAVLDVIDPDVQVFAAGGRGSDEFAAECSDSVVRDDATVGRFDLRLIADGGATSCFPLPRTAGIDHGALLVTVPVHEGIPQTYAVGFGGALTNRYVTDAGHAALGLRVLGAHPRLIFYTPSITDQRAVDGAQEEGPALPAWLMPGLVLIGLAVLTLAVVSGRRLGRLVPEPLPVVVKASETTHSRAELYRAAQDRARTADVLRQGTLGRLRSRLRLDTSAAPDAVVAAVAAHGIPLEAARAALDGPPPDTDAALVRLATDLATLEEKVTPR</sequence>
<evidence type="ECO:0000313" key="4">
    <source>
        <dbReference type="Proteomes" id="UP000013167"/>
    </source>
</evidence>
<organism evidence="3 4">
    <name type="scientific">Phycicoccus elongatus Lp2</name>
    <dbReference type="NCBI Taxonomy" id="1193181"/>
    <lineage>
        <taxon>Bacteria</taxon>
        <taxon>Bacillati</taxon>
        <taxon>Actinomycetota</taxon>
        <taxon>Actinomycetes</taxon>
        <taxon>Micrococcales</taxon>
        <taxon>Intrasporangiaceae</taxon>
        <taxon>Phycicoccus</taxon>
    </lineage>
</organism>
<dbReference type="HOGENOM" id="CLU_037015_0_0_11"/>
<dbReference type="InterPro" id="IPR025646">
    <property type="entry name" value="DUF4350"/>
</dbReference>
<keyword evidence="4" id="KW-1185">Reference proteome</keyword>
<reference evidence="3 4" key="1">
    <citation type="journal article" date="2013" name="ISME J.">
        <title>A metabolic model for members of the genus Tetrasphaera involved in enhanced biological phosphorus removal.</title>
        <authorList>
            <person name="Kristiansen R."/>
            <person name="Nguyen H.T.T."/>
            <person name="Saunders A.M."/>
            <person name="Nielsen J.L."/>
            <person name="Wimmer R."/>
            <person name="Le V.Q."/>
            <person name="McIlroy S.J."/>
            <person name="Petrovski S."/>
            <person name="Seviour R.J."/>
            <person name="Calteau A."/>
            <person name="Nielsen K.L."/>
            <person name="Nielsen P.H."/>
        </authorList>
    </citation>
    <scope>NUCLEOTIDE SEQUENCE [LARGE SCALE GENOMIC DNA]</scope>
    <source>
        <strain evidence="3 4">Lp2</strain>
    </source>
</reference>
<gene>
    <name evidence="3" type="ORF">BN10_1190003</name>
</gene>
<evidence type="ECO:0000256" key="1">
    <source>
        <dbReference type="SAM" id="Phobius"/>
    </source>
</evidence>
<keyword evidence="1" id="KW-0812">Transmembrane</keyword>
<dbReference type="OrthoDB" id="5241668at2"/>
<protein>
    <submittedName>
        <fullName evidence="3">Secreted protein</fullName>
    </submittedName>
</protein>
<keyword evidence="1" id="KW-1133">Transmembrane helix</keyword>
<dbReference type="RefSeq" id="WP_010851695.1">
    <property type="nucleotide sequence ID" value="NZ_HF570956.1"/>
</dbReference>
<dbReference type="eggNOG" id="ENOG502ZY4N">
    <property type="taxonomic scope" value="Bacteria"/>
</dbReference>
<feature type="transmembrane region" description="Helical" evidence="1">
    <location>
        <begin position="15"/>
        <end position="33"/>
    </location>
</feature>
<keyword evidence="1" id="KW-0472">Membrane</keyword>
<dbReference type="AlphaFoldDB" id="N0DZH0"/>
<feature type="transmembrane region" description="Helical" evidence="1">
    <location>
        <begin position="262"/>
        <end position="280"/>
    </location>
</feature>
<name>N0DZH0_9MICO</name>